<dbReference type="PIRSF" id="PIRSF005485">
    <property type="entry name" value="HrcA"/>
    <property type="match status" value="1"/>
</dbReference>
<dbReference type="InterPro" id="IPR029016">
    <property type="entry name" value="GAF-like_dom_sf"/>
</dbReference>
<dbReference type="HAMAP" id="MF_00081">
    <property type="entry name" value="HrcA"/>
    <property type="match status" value="1"/>
</dbReference>
<dbReference type="Pfam" id="PF01628">
    <property type="entry name" value="HrcA"/>
    <property type="match status" value="1"/>
</dbReference>
<accession>A0A645ALQ0</accession>
<dbReference type="AlphaFoldDB" id="A0A645ALQ0"/>
<dbReference type="InterPro" id="IPR036390">
    <property type="entry name" value="WH_DNA-bd_sf"/>
</dbReference>
<evidence type="ECO:0000259" key="5">
    <source>
        <dbReference type="Pfam" id="PF01628"/>
    </source>
</evidence>
<keyword evidence="1" id="KW-0678">Repressor</keyword>
<sequence length="350" mass="38643">MDLTDRKKQILKAVVEDYIFTAEPVGSKAIASQMGGSFSSATIRNELADLVELGYLEQPHTSAGRVPAPKGYRLYVNELMERQKLSVAETEKLNAALHLKMEELDRAVSQAGKAVSALAGYPVYTATAGRKNFFAKHFDLIPVDDESLIVVMMMGNNRVKSQLLRLQLKLDADQIPALAHLLNTHFTSSFADEMNERLLHMTDQLSPKVFLPLSQTVTYATDVLDEAGRREVQTVGASRLLKLPEFRDADKAHQLMSYLSDEDADLPSPDENAPMKILIGPENVSRALMDTSVVVASYDIGDDLRGLIGVVGPTRMDYAAVTARLSYFAEGMARMFGKKDLLSKKEDTKT</sequence>
<protein>
    <submittedName>
        <fullName evidence="6">Heat-inducible transcription repressor HrcA</fullName>
    </submittedName>
</protein>
<gene>
    <name evidence="6" type="primary">hrcA_17</name>
    <name evidence="6" type="ORF">SDC9_100427</name>
</gene>
<dbReference type="SUPFAM" id="SSF46785">
    <property type="entry name" value="Winged helix' DNA-binding domain"/>
    <property type="match status" value="1"/>
</dbReference>
<evidence type="ECO:0000256" key="1">
    <source>
        <dbReference type="ARBA" id="ARBA00022491"/>
    </source>
</evidence>
<evidence type="ECO:0000256" key="3">
    <source>
        <dbReference type="ARBA" id="ARBA00023016"/>
    </source>
</evidence>
<dbReference type="PANTHER" id="PTHR34824:SF1">
    <property type="entry name" value="HEAT-INDUCIBLE TRANSCRIPTION REPRESSOR HRCA"/>
    <property type="match status" value="1"/>
</dbReference>
<name>A0A645ALQ0_9ZZZZ</name>
<dbReference type="SUPFAM" id="SSF55781">
    <property type="entry name" value="GAF domain-like"/>
    <property type="match status" value="1"/>
</dbReference>
<organism evidence="6">
    <name type="scientific">bioreactor metagenome</name>
    <dbReference type="NCBI Taxonomy" id="1076179"/>
    <lineage>
        <taxon>unclassified sequences</taxon>
        <taxon>metagenomes</taxon>
        <taxon>ecological metagenomes</taxon>
    </lineage>
</organism>
<dbReference type="GO" id="GO:0045892">
    <property type="term" value="P:negative regulation of DNA-templated transcription"/>
    <property type="evidence" value="ECO:0007669"/>
    <property type="project" value="TreeGrafter"/>
</dbReference>
<dbReference type="InterPro" id="IPR036388">
    <property type="entry name" value="WH-like_DNA-bd_sf"/>
</dbReference>
<dbReference type="GO" id="GO:0003677">
    <property type="term" value="F:DNA binding"/>
    <property type="evidence" value="ECO:0007669"/>
    <property type="project" value="InterPro"/>
</dbReference>
<comment type="caution">
    <text evidence="6">The sequence shown here is derived from an EMBL/GenBank/DDBJ whole genome shotgun (WGS) entry which is preliminary data.</text>
</comment>
<keyword evidence="2" id="KW-0805">Transcription regulation</keyword>
<dbReference type="EMBL" id="VSSQ01014437">
    <property type="protein sequence ID" value="MPM53658.1"/>
    <property type="molecule type" value="Genomic_DNA"/>
</dbReference>
<dbReference type="Gene3D" id="1.10.10.10">
    <property type="entry name" value="Winged helix-like DNA-binding domain superfamily/Winged helix DNA-binding domain"/>
    <property type="match status" value="1"/>
</dbReference>
<dbReference type="InterPro" id="IPR021153">
    <property type="entry name" value="HrcA_C"/>
</dbReference>
<dbReference type="PANTHER" id="PTHR34824">
    <property type="entry name" value="HEAT-INDUCIBLE TRANSCRIPTION REPRESSOR HRCA"/>
    <property type="match status" value="1"/>
</dbReference>
<feature type="domain" description="Heat-inducible transcription repressor HrcA C-terminal" evidence="5">
    <location>
        <begin position="106"/>
        <end position="321"/>
    </location>
</feature>
<dbReference type="Gene3D" id="3.30.450.40">
    <property type="match status" value="1"/>
</dbReference>
<reference evidence="6" key="1">
    <citation type="submission" date="2019-08" db="EMBL/GenBank/DDBJ databases">
        <authorList>
            <person name="Kucharzyk K."/>
            <person name="Murdoch R.W."/>
            <person name="Higgins S."/>
            <person name="Loffler F."/>
        </authorList>
    </citation>
    <scope>NUCLEOTIDE SEQUENCE</scope>
</reference>
<evidence type="ECO:0000256" key="2">
    <source>
        <dbReference type="ARBA" id="ARBA00023015"/>
    </source>
</evidence>
<evidence type="ECO:0000256" key="4">
    <source>
        <dbReference type="ARBA" id="ARBA00023163"/>
    </source>
</evidence>
<dbReference type="InterPro" id="IPR002571">
    <property type="entry name" value="HrcA"/>
</dbReference>
<keyword evidence="3" id="KW-0346">Stress response</keyword>
<evidence type="ECO:0000313" key="6">
    <source>
        <dbReference type="EMBL" id="MPM53658.1"/>
    </source>
</evidence>
<keyword evidence="4" id="KW-0804">Transcription</keyword>
<proteinExistence type="inferred from homology"/>
<dbReference type="NCBIfam" id="TIGR00331">
    <property type="entry name" value="hrcA"/>
    <property type="match status" value="1"/>
</dbReference>